<dbReference type="GO" id="GO:0009432">
    <property type="term" value="P:SOS response"/>
    <property type="evidence" value="ECO:0007669"/>
    <property type="project" value="TreeGrafter"/>
</dbReference>
<protein>
    <submittedName>
        <fullName evidence="12">RimK family alpha-L-glutamate ligase</fullName>
    </submittedName>
</protein>
<dbReference type="InterPro" id="IPR013651">
    <property type="entry name" value="ATP-grasp_RimK-type"/>
</dbReference>
<evidence type="ECO:0000313" key="12">
    <source>
        <dbReference type="EMBL" id="MBC8433049.1"/>
    </source>
</evidence>
<evidence type="ECO:0000256" key="10">
    <source>
        <dbReference type="PROSITE-ProRule" id="PRU00409"/>
    </source>
</evidence>
<dbReference type="PROSITE" id="PS50975">
    <property type="entry name" value="ATP_GRASP"/>
    <property type="match status" value="1"/>
</dbReference>
<evidence type="ECO:0000256" key="8">
    <source>
        <dbReference type="ARBA" id="ARBA00022917"/>
    </source>
</evidence>
<dbReference type="GO" id="GO:0046872">
    <property type="term" value="F:metal ion binding"/>
    <property type="evidence" value="ECO:0007669"/>
    <property type="project" value="UniProtKB-KW"/>
</dbReference>
<evidence type="ECO:0000256" key="2">
    <source>
        <dbReference type="ARBA" id="ARBA00001946"/>
    </source>
</evidence>
<dbReference type="GO" id="GO:0006412">
    <property type="term" value="P:translation"/>
    <property type="evidence" value="ECO:0007669"/>
    <property type="project" value="UniProtKB-KW"/>
</dbReference>
<reference evidence="12 13" key="1">
    <citation type="submission" date="2020-08" db="EMBL/GenBank/DDBJ databases">
        <title>Bridging the membrane lipid divide: bacteria of the FCB group superphylum have the potential to synthesize archaeal ether lipids.</title>
        <authorList>
            <person name="Villanueva L."/>
            <person name="Von Meijenfeldt F.A.B."/>
            <person name="Westbye A.B."/>
            <person name="Yadav S."/>
            <person name="Hopmans E.C."/>
            <person name="Dutilh B.E."/>
            <person name="Sinninghe Damste J.S."/>
        </authorList>
    </citation>
    <scope>NUCLEOTIDE SEQUENCE [LARGE SCALE GENOMIC DNA]</scope>
    <source>
        <strain evidence="12">NIOZ-UU17</strain>
    </source>
</reference>
<dbReference type="GO" id="GO:0018169">
    <property type="term" value="F:ribosomal S6-glutamic acid ligase activity"/>
    <property type="evidence" value="ECO:0007669"/>
    <property type="project" value="TreeGrafter"/>
</dbReference>
<dbReference type="EMBL" id="JACNIG010000265">
    <property type="protein sequence ID" value="MBC8433049.1"/>
    <property type="molecule type" value="Genomic_DNA"/>
</dbReference>
<evidence type="ECO:0000259" key="11">
    <source>
        <dbReference type="PROSITE" id="PS50975"/>
    </source>
</evidence>
<dbReference type="PANTHER" id="PTHR21621">
    <property type="entry name" value="RIBOSOMAL PROTEIN S6 MODIFICATION PROTEIN"/>
    <property type="match status" value="1"/>
</dbReference>
<evidence type="ECO:0000256" key="4">
    <source>
        <dbReference type="ARBA" id="ARBA00022723"/>
    </source>
</evidence>
<dbReference type="Pfam" id="PF18030">
    <property type="entry name" value="Rimk_N"/>
    <property type="match status" value="1"/>
</dbReference>
<dbReference type="Pfam" id="PF08443">
    <property type="entry name" value="RimK"/>
    <property type="match status" value="1"/>
</dbReference>
<name>A0A8J6NTT9_9BACT</name>
<organism evidence="12 13">
    <name type="scientific">Candidatus Desulfatibia vada</name>
    <dbReference type="NCBI Taxonomy" id="2841696"/>
    <lineage>
        <taxon>Bacteria</taxon>
        <taxon>Pseudomonadati</taxon>
        <taxon>Thermodesulfobacteriota</taxon>
        <taxon>Desulfobacteria</taxon>
        <taxon>Desulfobacterales</taxon>
        <taxon>Desulfobacterales incertae sedis</taxon>
        <taxon>Candidatus Desulfatibia</taxon>
    </lineage>
</organism>
<evidence type="ECO:0000256" key="3">
    <source>
        <dbReference type="ARBA" id="ARBA00022598"/>
    </source>
</evidence>
<keyword evidence="5 10" id="KW-0547">Nucleotide-binding</keyword>
<dbReference type="NCBIfam" id="TIGR00768">
    <property type="entry name" value="rimK_fam"/>
    <property type="match status" value="1"/>
</dbReference>
<accession>A0A8J6NTT9</accession>
<keyword evidence="4" id="KW-0479">Metal-binding</keyword>
<dbReference type="Gene3D" id="3.30.470.20">
    <property type="entry name" value="ATP-grasp fold, B domain"/>
    <property type="match status" value="1"/>
</dbReference>
<evidence type="ECO:0000256" key="7">
    <source>
        <dbReference type="ARBA" id="ARBA00022842"/>
    </source>
</evidence>
<dbReference type="InterPro" id="IPR011761">
    <property type="entry name" value="ATP-grasp"/>
</dbReference>
<gene>
    <name evidence="12" type="ORF">H8D96_14145</name>
</gene>
<keyword evidence="9" id="KW-0464">Manganese</keyword>
<comment type="cofactor">
    <cofactor evidence="1">
        <name>Mn(2+)</name>
        <dbReference type="ChEBI" id="CHEBI:29035"/>
    </cofactor>
</comment>
<dbReference type="InterPro" id="IPR004666">
    <property type="entry name" value="Rp_bS6_RimK/Lys_biosynth_LsyX"/>
</dbReference>
<comment type="cofactor">
    <cofactor evidence="2">
        <name>Mg(2+)</name>
        <dbReference type="ChEBI" id="CHEBI:18420"/>
    </cofactor>
</comment>
<proteinExistence type="predicted"/>
<dbReference type="InterPro" id="IPR013815">
    <property type="entry name" value="ATP_grasp_subdomain_1"/>
</dbReference>
<dbReference type="Proteomes" id="UP000605201">
    <property type="component" value="Unassembled WGS sequence"/>
</dbReference>
<dbReference type="InterPro" id="IPR041107">
    <property type="entry name" value="Rimk_N"/>
</dbReference>
<evidence type="ECO:0000256" key="1">
    <source>
        <dbReference type="ARBA" id="ARBA00001936"/>
    </source>
</evidence>
<keyword evidence="6 10" id="KW-0067">ATP-binding</keyword>
<feature type="domain" description="ATP-grasp" evidence="11">
    <location>
        <begin position="104"/>
        <end position="288"/>
    </location>
</feature>
<evidence type="ECO:0000256" key="5">
    <source>
        <dbReference type="ARBA" id="ARBA00022741"/>
    </source>
</evidence>
<dbReference type="Gene3D" id="3.30.1490.20">
    <property type="entry name" value="ATP-grasp fold, A domain"/>
    <property type="match status" value="1"/>
</dbReference>
<sequence>MNIGIVTVKDNNYHPNQRLIEAAARQGHRATLIHPYRVWPCLEGGKPCLIDLHKMPHSDVVLPRQGATVGDSSLNLIRQFSLMGIPVVNDFDAIRLARNKFLTLMSLAAVHIPIPDSVFVNSSEGFHNALERLDGFPVVVKQVSSRKGQGVILVDTQQKVRSIIRDYLTKRDGLLIQHFIPPAGRRDMRVLVVGGKVIGAVELKPGKGDFRANFHLSGASRSINISPELQDIALRSADAVGLEIAGVDIILDQNRRFNVIEVNYSPGFRGFEAATGIDVAGGIINYVVSTYG</sequence>
<keyword evidence="7" id="KW-0460">Magnesium</keyword>
<evidence type="ECO:0000313" key="13">
    <source>
        <dbReference type="Proteomes" id="UP000605201"/>
    </source>
</evidence>
<evidence type="ECO:0000256" key="6">
    <source>
        <dbReference type="ARBA" id="ARBA00022840"/>
    </source>
</evidence>
<dbReference type="SUPFAM" id="SSF56059">
    <property type="entry name" value="Glutathione synthetase ATP-binding domain-like"/>
    <property type="match status" value="1"/>
</dbReference>
<evidence type="ECO:0000256" key="9">
    <source>
        <dbReference type="ARBA" id="ARBA00023211"/>
    </source>
</evidence>
<dbReference type="GO" id="GO:0005524">
    <property type="term" value="F:ATP binding"/>
    <property type="evidence" value="ECO:0007669"/>
    <property type="project" value="UniProtKB-UniRule"/>
</dbReference>
<keyword evidence="3 12" id="KW-0436">Ligase</keyword>
<dbReference type="GO" id="GO:0005737">
    <property type="term" value="C:cytoplasm"/>
    <property type="evidence" value="ECO:0007669"/>
    <property type="project" value="TreeGrafter"/>
</dbReference>
<keyword evidence="8" id="KW-0648">Protein biosynthesis</keyword>
<dbReference type="Gene3D" id="3.40.50.20">
    <property type="match status" value="1"/>
</dbReference>
<comment type="caution">
    <text evidence="12">The sequence shown here is derived from an EMBL/GenBank/DDBJ whole genome shotgun (WGS) entry which is preliminary data.</text>
</comment>
<dbReference type="PANTHER" id="PTHR21621:SF0">
    <property type="entry name" value="BETA-CITRYLGLUTAMATE SYNTHASE B-RELATED"/>
    <property type="match status" value="1"/>
</dbReference>
<dbReference type="AlphaFoldDB" id="A0A8J6NTT9"/>